<evidence type="ECO:0008006" key="4">
    <source>
        <dbReference type="Google" id="ProtNLM"/>
    </source>
</evidence>
<sequence length="54" mass="5718">MIVLAALVLGALAGFAHASRRKGNALDKLQYMAVYALLFALIGLFATIGLEKVL</sequence>
<dbReference type="AlphaFoldDB" id="A0A1N6FR31"/>
<dbReference type="Proteomes" id="UP000184932">
    <property type="component" value="Unassembled WGS sequence"/>
</dbReference>
<dbReference type="STRING" id="1217970.SAMN05444002_1886"/>
<proteinExistence type="predicted"/>
<evidence type="ECO:0000313" key="2">
    <source>
        <dbReference type="EMBL" id="SIN97723.1"/>
    </source>
</evidence>
<keyword evidence="1" id="KW-1133">Transmembrane helix</keyword>
<keyword evidence="1" id="KW-0812">Transmembrane</keyword>
<keyword evidence="3" id="KW-1185">Reference proteome</keyword>
<keyword evidence="1" id="KW-0472">Membrane</keyword>
<evidence type="ECO:0000256" key="1">
    <source>
        <dbReference type="SAM" id="Phobius"/>
    </source>
</evidence>
<protein>
    <recommendedName>
        <fullName evidence="4">Apolipoprotein acyltransferase</fullName>
    </recommendedName>
</protein>
<gene>
    <name evidence="2" type="ORF">SAMN05444002_1886</name>
</gene>
<dbReference type="EMBL" id="FSRL01000001">
    <property type="protein sequence ID" value="SIN97723.1"/>
    <property type="molecule type" value="Genomic_DNA"/>
</dbReference>
<organism evidence="2 3">
    <name type="scientific">Vannielia litorea</name>
    <dbReference type="NCBI Taxonomy" id="1217970"/>
    <lineage>
        <taxon>Bacteria</taxon>
        <taxon>Pseudomonadati</taxon>
        <taxon>Pseudomonadota</taxon>
        <taxon>Alphaproteobacteria</taxon>
        <taxon>Rhodobacterales</taxon>
        <taxon>Paracoccaceae</taxon>
        <taxon>Vannielia</taxon>
    </lineage>
</organism>
<dbReference type="RefSeq" id="WP_175570446.1">
    <property type="nucleotide sequence ID" value="NZ_FSRL01000001.1"/>
</dbReference>
<accession>A0A1N6FR31</accession>
<name>A0A1N6FR31_9RHOB</name>
<evidence type="ECO:0000313" key="3">
    <source>
        <dbReference type="Proteomes" id="UP000184932"/>
    </source>
</evidence>
<feature type="transmembrane region" description="Helical" evidence="1">
    <location>
        <begin position="28"/>
        <end position="50"/>
    </location>
</feature>
<reference evidence="3" key="1">
    <citation type="submission" date="2016-11" db="EMBL/GenBank/DDBJ databases">
        <authorList>
            <person name="Varghese N."/>
            <person name="Submissions S."/>
        </authorList>
    </citation>
    <scope>NUCLEOTIDE SEQUENCE [LARGE SCALE GENOMIC DNA]</scope>
    <source>
        <strain evidence="3">DSM 29440</strain>
    </source>
</reference>